<proteinExistence type="predicted"/>
<reference evidence="2" key="1">
    <citation type="submission" date="2021-01" db="UniProtKB">
        <authorList>
            <consortium name="EnsemblPlants"/>
        </authorList>
    </citation>
    <scope>IDENTIFICATION</scope>
</reference>
<feature type="compositionally biased region" description="Low complexity" evidence="1">
    <location>
        <begin position="94"/>
        <end position="108"/>
    </location>
</feature>
<dbReference type="Gramene" id="Kaladp0018s0321.1.v1.1">
    <property type="protein sequence ID" value="Kaladp0018s0321.1.v1.1"/>
    <property type="gene ID" value="Kaladp0018s0321.v1.1"/>
</dbReference>
<feature type="region of interest" description="Disordered" evidence="1">
    <location>
        <begin position="94"/>
        <end position="179"/>
    </location>
</feature>
<organism evidence="2 3">
    <name type="scientific">Kalanchoe fedtschenkoi</name>
    <name type="common">Lavender scallops</name>
    <name type="synonym">South American air plant</name>
    <dbReference type="NCBI Taxonomy" id="63787"/>
    <lineage>
        <taxon>Eukaryota</taxon>
        <taxon>Viridiplantae</taxon>
        <taxon>Streptophyta</taxon>
        <taxon>Embryophyta</taxon>
        <taxon>Tracheophyta</taxon>
        <taxon>Spermatophyta</taxon>
        <taxon>Magnoliopsida</taxon>
        <taxon>eudicotyledons</taxon>
        <taxon>Gunneridae</taxon>
        <taxon>Pentapetalae</taxon>
        <taxon>Saxifragales</taxon>
        <taxon>Crassulaceae</taxon>
        <taxon>Kalanchoe</taxon>
    </lineage>
</organism>
<accession>A0A7N0T227</accession>
<dbReference type="Proteomes" id="UP000594263">
    <property type="component" value="Unplaced"/>
</dbReference>
<dbReference type="PANTHER" id="PTHR34210:SF1">
    <property type="entry name" value="OS03G0274700 PROTEIN"/>
    <property type="match status" value="1"/>
</dbReference>
<dbReference type="OMA" id="MRRQGHY"/>
<keyword evidence="3" id="KW-1185">Reference proteome</keyword>
<dbReference type="EnsemblPlants" id="Kaladp0018s0321.1.v1.1">
    <property type="protein sequence ID" value="Kaladp0018s0321.1.v1.1"/>
    <property type="gene ID" value="Kaladp0018s0321.v1.1"/>
</dbReference>
<dbReference type="PANTHER" id="PTHR34210">
    <property type="entry name" value="OS01G0252900 PROTEIN"/>
    <property type="match status" value="1"/>
</dbReference>
<evidence type="ECO:0000313" key="3">
    <source>
        <dbReference type="Proteomes" id="UP000594263"/>
    </source>
</evidence>
<sequence>MDTRYEDDSTPQGFEGVENKFLDDVMKLVREQKDAEDAEYARHKEKLDTINLQYQEQLTTLRANHASRRDALLQSESNERQQQYQQAMVDQYSNSNYYSMPSNNPHSYHQGPSASAATKYAHQQEQLNTATTGSNRSRESYKYNQRGHFFAGPGGHHHQDTEPRHSFPGGRIYDNRGFY</sequence>
<dbReference type="AlphaFoldDB" id="A0A7N0T227"/>
<name>A0A7N0T227_KALFE</name>
<evidence type="ECO:0000256" key="1">
    <source>
        <dbReference type="SAM" id="MobiDB-lite"/>
    </source>
</evidence>
<evidence type="ECO:0000313" key="2">
    <source>
        <dbReference type="EnsemblPlants" id="Kaladp0018s0321.1.v1.1"/>
    </source>
</evidence>
<feature type="compositionally biased region" description="Polar residues" evidence="1">
    <location>
        <begin position="110"/>
        <end position="135"/>
    </location>
</feature>
<protein>
    <submittedName>
        <fullName evidence="2">Uncharacterized protein</fullName>
    </submittedName>
</protein>